<reference evidence="2 4" key="2">
    <citation type="submission" date="2019-03" db="EMBL/GenBank/DDBJ databases">
        <title>Genomic Encyclopedia of Type Strains, Phase IV (KMG-IV): sequencing the most valuable type-strain genomes for metagenomic binning, comparative biology and taxonomic classification.</title>
        <authorList>
            <person name="Goeker M."/>
        </authorList>
    </citation>
    <scope>NUCLEOTIDE SEQUENCE [LARGE SCALE GENOMIC DNA]</scope>
    <source>
        <strain evidence="2 4">DSM 15264</strain>
    </source>
</reference>
<dbReference type="Proteomes" id="UP000239406">
    <property type="component" value="Unassembled WGS sequence"/>
</dbReference>
<dbReference type="RefSeq" id="WP_104358947.1">
    <property type="nucleotide sequence ID" value="NZ_CALFFA010000022.1"/>
</dbReference>
<dbReference type="AlphaFoldDB" id="A0A2S5T096"/>
<evidence type="ECO:0000313" key="2">
    <source>
        <dbReference type="EMBL" id="TCP09701.1"/>
    </source>
</evidence>
<organism evidence="1 3">
    <name type="scientific">Caldimonas thermodepolymerans</name>
    <dbReference type="NCBI Taxonomy" id="215580"/>
    <lineage>
        <taxon>Bacteria</taxon>
        <taxon>Pseudomonadati</taxon>
        <taxon>Pseudomonadota</taxon>
        <taxon>Betaproteobacteria</taxon>
        <taxon>Burkholderiales</taxon>
        <taxon>Sphaerotilaceae</taxon>
        <taxon>Caldimonas</taxon>
    </lineage>
</organism>
<dbReference type="InterPro" id="IPR007709">
    <property type="entry name" value="N-FG_amidohydro"/>
</dbReference>
<dbReference type="Proteomes" id="UP000294772">
    <property type="component" value="Unassembled WGS sequence"/>
</dbReference>
<dbReference type="Gene3D" id="3.40.630.40">
    <property type="entry name" value="Zn-dependent exopeptidases"/>
    <property type="match status" value="1"/>
</dbReference>
<dbReference type="EMBL" id="PSNY01000028">
    <property type="protein sequence ID" value="PPE68414.1"/>
    <property type="molecule type" value="Genomic_DNA"/>
</dbReference>
<evidence type="ECO:0000313" key="4">
    <source>
        <dbReference type="Proteomes" id="UP000294772"/>
    </source>
</evidence>
<proteinExistence type="predicted"/>
<evidence type="ECO:0000313" key="1">
    <source>
        <dbReference type="EMBL" id="PPE68414.1"/>
    </source>
</evidence>
<keyword evidence="3" id="KW-1185">Reference proteome</keyword>
<keyword evidence="1" id="KW-0378">Hydrolase</keyword>
<reference evidence="1 3" key="1">
    <citation type="submission" date="2018-02" db="EMBL/GenBank/DDBJ databases">
        <title>Reclassifiation of [Polyangium] brachysporum DSM 7029 as Guopingzhaonella breviflexa gen. nov., sp. nov., a member of the family Comamonadaceae.</title>
        <authorList>
            <person name="Tang B."/>
        </authorList>
    </citation>
    <scope>NUCLEOTIDE SEQUENCE [LARGE SCALE GENOMIC DNA]</scope>
    <source>
        <strain evidence="1 3">DSM 15344</strain>
    </source>
</reference>
<evidence type="ECO:0000313" key="3">
    <source>
        <dbReference type="Proteomes" id="UP000239406"/>
    </source>
</evidence>
<name>A0A2S5T096_9BURK</name>
<accession>A0A2S5T096</accession>
<comment type="caution">
    <text evidence="1">The sequence shown here is derived from an EMBL/GenBank/DDBJ whole genome shotgun (WGS) entry which is preliminary data.</text>
</comment>
<dbReference type="OrthoDB" id="8716700at2"/>
<dbReference type="Pfam" id="PF05013">
    <property type="entry name" value="FGase"/>
    <property type="match status" value="1"/>
</dbReference>
<sequence>MRYVTCRPGTTALVLDSPHSGTWYPEDFRHACDLATLRRAEDTHVEKLYDFAPALGVAWIEAHFPRSYLDANRDLTELDVSLLADPWPDPVVDGPKVRLGKGLVWRLTDDGVPLYDRLLTAEEVRLRIERCWRPYHEAVAQAIDAAHRRHGHVIHINCHSMPAVAGSHATEFPGMVHPDFVIGDRDGTTADPALTRWIAGFLEQRGYSVSINHPYKGVELVRRYGRPAGQRHSIQLEINRRLYMDEATLELHAGYERLKPHLRELVEALLALDPRGLHDD</sequence>
<protein>
    <submittedName>
        <fullName evidence="1">N-formylglutamate amidohydrolase</fullName>
    </submittedName>
    <submittedName>
        <fullName evidence="2">N-formylglutamate deformylase</fullName>
    </submittedName>
</protein>
<gene>
    <name evidence="1" type="ORF">C1702_17215</name>
    <name evidence="2" type="ORF">EV676_101277</name>
</gene>
<dbReference type="GO" id="GO:0016787">
    <property type="term" value="F:hydrolase activity"/>
    <property type="evidence" value="ECO:0007669"/>
    <property type="project" value="UniProtKB-KW"/>
</dbReference>
<dbReference type="EMBL" id="SLXF01000001">
    <property type="protein sequence ID" value="TCP09701.1"/>
    <property type="molecule type" value="Genomic_DNA"/>
</dbReference>
<dbReference type="SUPFAM" id="SSF53187">
    <property type="entry name" value="Zn-dependent exopeptidases"/>
    <property type="match status" value="1"/>
</dbReference>